<protein>
    <recommendedName>
        <fullName evidence="3">DDE-1 domain-containing protein</fullName>
    </recommendedName>
</protein>
<dbReference type="VEuPathDB" id="FungiDB:D8B26_008000"/>
<dbReference type="HOGENOM" id="CLU_013929_6_2_1"/>
<dbReference type="Pfam" id="PF03184">
    <property type="entry name" value="DDE_1"/>
    <property type="match status" value="1"/>
</dbReference>
<dbReference type="InterPro" id="IPR004875">
    <property type="entry name" value="DDE_SF_endonuclease_dom"/>
</dbReference>
<evidence type="ECO:0000256" key="2">
    <source>
        <dbReference type="SAM" id="MobiDB-lite"/>
    </source>
</evidence>
<feature type="coiled-coil region" evidence="1">
    <location>
        <begin position="168"/>
        <end position="195"/>
    </location>
</feature>
<reference evidence="5" key="1">
    <citation type="journal article" date="2010" name="Genome Res.">
        <title>Population genomic sequencing of Coccidioides fungi reveals recent hybridization and transposon control.</title>
        <authorList>
            <person name="Neafsey D.E."/>
            <person name="Barker B.M."/>
            <person name="Sharpton T.J."/>
            <person name="Stajich J.E."/>
            <person name="Park D.J."/>
            <person name="Whiston E."/>
            <person name="Hung C.-Y."/>
            <person name="McMahan C."/>
            <person name="White J."/>
            <person name="Sykes S."/>
            <person name="Heiman D."/>
            <person name="Young S."/>
            <person name="Zeng Q."/>
            <person name="Abouelleil A."/>
            <person name="Aftuck L."/>
            <person name="Bessette D."/>
            <person name="Brown A."/>
            <person name="FitzGerald M."/>
            <person name="Lui A."/>
            <person name="Macdonald J.P."/>
            <person name="Priest M."/>
            <person name="Orbach M.J."/>
            <person name="Galgiani J.N."/>
            <person name="Kirkland T.N."/>
            <person name="Cole G.T."/>
            <person name="Birren B.W."/>
            <person name="Henn M.R."/>
            <person name="Taylor J.W."/>
            <person name="Rounsley S.D."/>
        </authorList>
    </citation>
    <scope>NUCLEOTIDE SEQUENCE [LARGE SCALE GENOMIC DNA]</scope>
    <source>
        <strain evidence="5">RMSCC 757 / Silveira</strain>
    </source>
</reference>
<dbReference type="AlphaFoldDB" id="E9DEB1"/>
<accession>E9DEB1</accession>
<evidence type="ECO:0000256" key="1">
    <source>
        <dbReference type="SAM" id="Coils"/>
    </source>
</evidence>
<gene>
    <name evidence="4" type="ORF">CPSG_07902</name>
</gene>
<dbReference type="VEuPathDB" id="FungiDB:CPSG_07902"/>
<reference evidence="5" key="2">
    <citation type="submission" date="2010-03" db="EMBL/GenBank/DDBJ databases">
        <title>The genome sequence of Coccidioides posadasii strain Silveira.</title>
        <authorList>
            <consortium name="The Broad Institute Genome Sequencing Center for Infectious Disease"/>
            <person name="Neafsey D."/>
            <person name="Orbach M."/>
            <person name="Henn M.R."/>
            <person name="Cole G.T."/>
            <person name="Galgiani J."/>
            <person name="Gardner M.J."/>
            <person name="Kirkland T.N."/>
            <person name="Taylor J.W."/>
            <person name="Young S.K."/>
            <person name="Zeng Q."/>
            <person name="Koehrsen M."/>
            <person name="Alvarado L."/>
            <person name="Berlin A."/>
            <person name="Borenstein D."/>
            <person name="Chapman S.B."/>
            <person name="Chen Z."/>
            <person name="Engels R."/>
            <person name="Freedman E."/>
            <person name="Gellesch M."/>
            <person name="Goldberg J."/>
            <person name="Griggs A."/>
            <person name="Gujja S."/>
            <person name="Heilman E."/>
            <person name="Heiman D."/>
            <person name="Howarth C."/>
            <person name="Jen D."/>
            <person name="Larson L."/>
            <person name="Mehta T."/>
            <person name="Neiman D."/>
            <person name="Park D."/>
            <person name="Pearson M."/>
            <person name="Richards J."/>
            <person name="Roberts A."/>
            <person name="Saif S."/>
            <person name="Shea T."/>
            <person name="Shenoy N."/>
            <person name="Sisk P."/>
            <person name="Stolte C."/>
            <person name="Sykes S."/>
            <person name="Walk T."/>
            <person name="White J."/>
            <person name="Yandava C."/>
            <person name="Haas B."/>
            <person name="Nusbaum C."/>
            <person name="Birren B."/>
        </authorList>
    </citation>
    <scope>NUCLEOTIDE SEQUENCE [LARGE SCALE GENOMIC DNA]</scope>
    <source>
        <strain evidence="5">RMSCC 757 / Silveira</strain>
    </source>
</reference>
<organism evidence="5">
    <name type="scientific">Coccidioides posadasii (strain RMSCC 757 / Silveira)</name>
    <name type="common">Valley fever fungus</name>
    <dbReference type="NCBI Taxonomy" id="443226"/>
    <lineage>
        <taxon>Eukaryota</taxon>
        <taxon>Fungi</taxon>
        <taxon>Dikarya</taxon>
        <taxon>Ascomycota</taxon>
        <taxon>Pezizomycotina</taxon>
        <taxon>Eurotiomycetes</taxon>
        <taxon>Eurotiomycetidae</taxon>
        <taxon>Onygenales</taxon>
        <taxon>Onygenaceae</taxon>
        <taxon>Coccidioides</taxon>
    </lineage>
</organism>
<dbReference type="OMA" id="LNKEHAG"/>
<dbReference type="Proteomes" id="UP000002497">
    <property type="component" value="Unassembled WGS sequence"/>
</dbReference>
<evidence type="ECO:0000259" key="3">
    <source>
        <dbReference type="Pfam" id="PF03184"/>
    </source>
</evidence>
<keyword evidence="1" id="KW-0175">Coiled coil</keyword>
<name>E9DEB1_COCPS</name>
<dbReference type="EMBL" id="GL636501">
    <property type="protein sequence ID" value="EFW15465.1"/>
    <property type="molecule type" value="Genomic_DNA"/>
</dbReference>
<evidence type="ECO:0000313" key="4">
    <source>
        <dbReference type="EMBL" id="EFW15465.1"/>
    </source>
</evidence>
<keyword evidence="5" id="KW-1185">Reference proteome</keyword>
<dbReference type="GO" id="GO:0003676">
    <property type="term" value="F:nucleic acid binding"/>
    <property type="evidence" value="ECO:0007669"/>
    <property type="project" value="InterPro"/>
</dbReference>
<feature type="domain" description="DDE-1" evidence="3">
    <location>
        <begin position="10"/>
        <end position="80"/>
    </location>
</feature>
<feature type="region of interest" description="Disordered" evidence="2">
    <location>
        <begin position="211"/>
        <end position="234"/>
    </location>
</feature>
<proteinExistence type="predicted"/>
<evidence type="ECO:0000313" key="5">
    <source>
        <dbReference type="Proteomes" id="UP000002497"/>
    </source>
</evidence>
<dbReference type="STRING" id="443226.E9DEB1"/>
<sequence>MKFLNYALESKVLVAVLPTHSTHRLQPLDVAVFSPPATAYSKEVEDHLRKGYGYLRLTKRDFWKLFYVAWQKALTKENIRPAAPTTARGFRRQVRAARLRQSLLRRNVESFIRAGEQLLDENNLLKHENAFLKETVKTEQRRRKHGKPLGLLNKEHAGQAQFFSPARIQAARERADELDAQKQQKAAQVEGFELRRAVQKDQKAVTLAERKAARAEGRCGTIPPPPEATAEARS</sequence>